<evidence type="ECO:0000259" key="5">
    <source>
        <dbReference type="Pfam" id="PF07687"/>
    </source>
</evidence>
<dbReference type="SUPFAM" id="SSF55031">
    <property type="entry name" value="Bacterial exopeptidase dimerisation domain"/>
    <property type="match status" value="1"/>
</dbReference>
<sequence>MDEVLHWIDDQQEAMLQTLIDWAEINTGSHNTKGIIQFGKHISSAFAELDATISSIPLPPHRNINDQGNEEEFETAPAYIIQGAQGRRKSLLLSGHLDTVYPEQSLFQKTKKKGNNILQGPGVADMKGGLVVMLYTLKALKISKIQESLSWTVVLNPDEEIGSPSSASLLEEEARNHDIGLVFEPTLPNGTFISERGGSKNFAIIAKGKKAHVGREFHLGKNAITALCRVLYELDCYRQTLPQDTTVNIGKVIGGEALNIVPDFALARFNVRYKADEILHDLEAKVSTMIRSTSEKTGVNFEFHPLSHRSPKPYDSGTAEMFEHLRRSAKTLEKEIATTSSNGVTDGNVLSGAGLSNIDTMGVVGGNLHTHDEYMLINSLSEKTKQAVLFLESMTT</sequence>
<dbReference type="PANTHER" id="PTHR43808:SF9">
    <property type="entry name" value="BLL0789 PROTEIN"/>
    <property type="match status" value="1"/>
</dbReference>
<dbReference type="Gene3D" id="3.40.630.10">
    <property type="entry name" value="Zn peptidases"/>
    <property type="match status" value="1"/>
</dbReference>
<keyword evidence="2" id="KW-0479">Metal-binding</keyword>
<evidence type="ECO:0000256" key="2">
    <source>
        <dbReference type="ARBA" id="ARBA00022723"/>
    </source>
</evidence>
<dbReference type="InterPro" id="IPR036264">
    <property type="entry name" value="Bact_exopeptidase_dim_dom"/>
</dbReference>
<dbReference type="Pfam" id="PF01546">
    <property type="entry name" value="Peptidase_M20"/>
    <property type="match status" value="1"/>
</dbReference>
<evidence type="ECO:0000313" key="6">
    <source>
        <dbReference type="EMBL" id="MBN4066924.1"/>
    </source>
</evidence>
<evidence type="ECO:0000313" key="7">
    <source>
        <dbReference type="Proteomes" id="UP000722121"/>
    </source>
</evidence>
<accession>A0ABS3AS02</accession>
<evidence type="ECO:0000256" key="3">
    <source>
        <dbReference type="ARBA" id="ARBA00022801"/>
    </source>
</evidence>
<dbReference type="NCBIfam" id="NF005602">
    <property type="entry name" value="PRK07338.1"/>
    <property type="match status" value="1"/>
</dbReference>
<dbReference type="SUPFAM" id="SSF53187">
    <property type="entry name" value="Zn-dependent exopeptidases"/>
    <property type="match status" value="1"/>
</dbReference>
<proteinExistence type="predicted"/>
<dbReference type="Gene3D" id="3.30.70.360">
    <property type="match status" value="1"/>
</dbReference>
<protein>
    <submittedName>
        <fullName evidence="6">Hydrolase</fullName>
    </submittedName>
</protein>
<keyword evidence="4" id="KW-0862">Zinc</keyword>
<comment type="cofactor">
    <cofactor evidence="1">
        <name>Zn(2+)</name>
        <dbReference type="ChEBI" id="CHEBI:29105"/>
    </cofactor>
</comment>
<gene>
    <name evidence="6" type="ORF">JYU14_02455</name>
</gene>
<dbReference type="InterPro" id="IPR001261">
    <property type="entry name" value="ArgE/DapE_CS"/>
</dbReference>
<dbReference type="GO" id="GO:0016787">
    <property type="term" value="F:hydrolase activity"/>
    <property type="evidence" value="ECO:0007669"/>
    <property type="project" value="UniProtKB-KW"/>
</dbReference>
<dbReference type="InterPro" id="IPR011650">
    <property type="entry name" value="Peptidase_M20_dimer"/>
</dbReference>
<feature type="domain" description="Peptidase M20 dimerisation" evidence="5">
    <location>
        <begin position="195"/>
        <end position="295"/>
    </location>
</feature>
<dbReference type="PROSITE" id="PS00758">
    <property type="entry name" value="ARGE_DAPE_CPG2_1"/>
    <property type="match status" value="1"/>
</dbReference>
<keyword evidence="7" id="KW-1185">Reference proteome</keyword>
<dbReference type="InterPro" id="IPR002933">
    <property type="entry name" value="Peptidase_M20"/>
</dbReference>
<comment type="caution">
    <text evidence="6">The sequence shown here is derived from an EMBL/GenBank/DDBJ whole genome shotgun (WGS) entry which is preliminary data.</text>
</comment>
<name>A0ABS3AS02_9BACT</name>
<reference evidence="6 7" key="1">
    <citation type="submission" date="2021-02" db="EMBL/GenBank/DDBJ databases">
        <title>Activity-based single-cell genomes from oceanic crustal fluid captures similar information to metagenomic and metatranscriptomic surveys with orders of magnitude less sampling.</title>
        <authorList>
            <person name="D'Angelo T.S."/>
            <person name="Orcutt B.N."/>
        </authorList>
    </citation>
    <scope>NUCLEOTIDE SEQUENCE [LARGE SCALE GENOMIC DNA]</scope>
    <source>
        <strain evidence="6">AH-315-G07</strain>
    </source>
</reference>
<evidence type="ECO:0000256" key="4">
    <source>
        <dbReference type="ARBA" id="ARBA00022833"/>
    </source>
</evidence>
<keyword evidence="3 6" id="KW-0378">Hydrolase</keyword>
<evidence type="ECO:0000256" key="1">
    <source>
        <dbReference type="ARBA" id="ARBA00001947"/>
    </source>
</evidence>
<dbReference type="InterPro" id="IPR050072">
    <property type="entry name" value="Peptidase_M20A"/>
</dbReference>
<organism evidence="6 7">
    <name type="scientific">Simkania negevensis</name>
    <dbReference type="NCBI Taxonomy" id="83561"/>
    <lineage>
        <taxon>Bacteria</taxon>
        <taxon>Pseudomonadati</taxon>
        <taxon>Chlamydiota</taxon>
        <taxon>Chlamydiia</taxon>
        <taxon>Parachlamydiales</taxon>
        <taxon>Simkaniaceae</taxon>
        <taxon>Simkania</taxon>
    </lineage>
</organism>
<dbReference type="PANTHER" id="PTHR43808">
    <property type="entry name" value="ACETYLORNITHINE DEACETYLASE"/>
    <property type="match status" value="1"/>
</dbReference>
<dbReference type="Pfam" id="PF07687">
    <property type="entry name" value="M20_dimer"/>
    <property type="match status" value="1"/>
</dbReference>
<dbReference type="EMBL" id="JAFITR010000039">
    <property type="protein sequence ID" value="MBN4066924.1"/>
    <property type="molecule type" value="Genomic_DNA"/>
</dbReference>
<dbReference type="Proteomes" id="UP000722121">
    <property type="component" value="Unassembled WGS sequence"/>
</dbReference>